<dbReference type="EMBL" id="CP001145">
    <property type="protein sequence ID" value="ACI18069.1"/>
    <property type="molecule type" value="Genomic_DNA"/>
</dbReference>
<dbReference type="CDD" id="cd02042">
    <property type="entry name" value="ParAB_family"/>
    <property type="match status" value="1"/>
</dbReference>
<dbReference type="Gene3D" id="3.40.50.300">
    <property type="entry name" value="P-loop containing nucleotide triphosphate hydrolases"/>
    <property type="match status" value="1"/>
</dbReference>
<dbReference type="SUPFAM" id="SSF52540">
    <property type="entry name" value="P-loop containing nucleoside triphosphate hydrolases"/>
    <property type="match status" value="1"/>
</dbReference>
<dbReference type="PIRSF" id="PIRSF009320">
    <property type="entry name" value="Nuc_binding_HP_1000"/>
    <property type="match status" value="1"/>
</dbReference>
<organism evidence="2 3">
    <name type="scientific">Coprothermobacter proteolyticus (strain ATCC 35245 / DSM 5265 / OCM 4 / BT)</name>
    <dbReference type="NCBI Taxonomy" id="309798"/>
    <lineage>
        <taxon>Bacteria</taxon>
        <taxon>Pseudomonadati</taxon>
        <taxon>Coprothermobacterota</taxon>
        <taxon>Coprothermobacteria</taxon>
        <taxon>Coprothermobacterales</taxon>
        <taxon>Coprothermobacteraceae</taxon>
        <taxon>Coprothermobacter</taxon>
    </lineage>
</organism>
<dbReference type="AlphaFoldDB" id="B5Y9J4"/>
<dbReference type="eggNOG" id="COG1192">
    <property type="taxonomic scope" value="Bacteria"/>
</dbReference>
<dbReference type="InterPro" id="IPR027417">
    <property type="entry name" value="P-loop_NTPase"/>
</dbReference>
<evidence type="ECO:0000259" key="1">
    <source>
        <dbReference type="Pfam" id="PF13614"/>
    </source>
</evidence>
<dbReference type="PANTHER" id="PTHR13696">
    <property type="entry name" value="P-LOOP CONTAINING NUCLEOSIDE TRIPHOSPHATE HYDROLASE"/>
    <property type="match status" value="1"/>
</dbReference>
<protein>
    <submittedName>
        <fullName evidence="2">Sporulation initiation inhibitor protein SOJ</fullName>
    </submittedName>
</protein>
<dbReference type="STRING" id="309798.COPRO5265_1132"/>
<evidence type="ECO:0000313" key="3">
    <source>
        <dbReference type="Proteomes" id="UP000001732"/>
    </source>
</evidence>
<dbReference type="InterPro" id="IPR025669">
    <property type="entry name" value="AAA_dom"/>
</dbReference>
<dbReference type="OrthoDB" id="9815116at2"/>
<feature type="domain" description="AAA" evidence="1">
    <location>
        <begin position="2"/>
        <end position="173"/>
    </location>
</feature>
<evidence type="ECO:0000313" key="2">
    <source>
        <dbReference type="EMBL" id="ACI18069.1"/>
    </source>
</evidence>
<dbReference type="Pfam" id="PF13614">
    <property type="entry name" value="AAA_31"/>
    <property type="match status" value="1"/>
</dbReference>
<proteinExistence type="predicted"/>
<name>B5Y9J4_COPPD</name>
<dbReference type="InterPro" id="IPR050678">
    <property type="entry name" value="DNA_Partitioning_ATPase"/>
</dbReference>
<dbReference type="FunFam" id="3.40.50.300:FF:000285">
    <property type="entry name" value="Sporulation initiation inhibitor Soj"/>
    <property type="match status" value="1"/>
</dbReference>
<dbReference type="HOGENOM" id="CLU_037612_1_4_9"/>
<dbReference type="KEGG" id="cpo:COPRO5265_1132"/>
<keyword evidence="3" id="KW-1185">Reference proteome</keyword>
<dbReference type="PANTHER" id="PTHR13696:SF52">
    <property type="entry name" value="PARA FAMILY PROTEIN CT_582"/>
    <property type="match status" value="1"/>
</dbReference>
<accession>B5Y9J4</accession>
<reference evidence="2 3" key="2">
    <citation type="journal article" date="2014" name="Genome Announc.">
        <title>Complete Genome Sequence of Coprothermobacter proteolyticus DSM 5265.</title>
        <authorList>
            <person name="Alexiev A."/>
            <person name="Coil D.A."/>
            <person name="Badger J.H."/>
            <person name="Enticknap J."/>
            <person name="Ward N."/>
            <person name="Robb F.T."/>
            <person name="Eisen J.A."/>
        </authorList>
    </citation>
    <scope>NUCLEOTIDE SEQUENCE [LARGE SCALE GENOMIC DNA]</scope>
    <source>
        <strain evidence="3">ATCC 35245 / DSM 5265 / OCM 4 / BT</strain>
    </source>
</reference>
<dbReference type="Proteomes" id="UP000001732">
    <property type="component" value="Chromosome"/>
</dbReference>
<gene>
    <name evidence="2" type="primary">soj</name>
    <name evidence="2" type="ordered locus">COPRO5265_1132</name>
</gene>
<sequence length="254" mass="28360">MIISVANQKGGVGKTTTALNLAFVYSQNRKILLVDMDAQGNATTGLGVTKNELKTTTYDVLINDASPREAAMMVRKNLYLLPANLDLAGAEVELVNVLSRETRLKGALEPLKEDFDMIIIDTPPSLGLLTVNALVSSDWVLVPIQCEFFALEGVGQLLKTVNLVKKYLNANLDVLGFLLTMYDRRTRLSQEVEAELRAYFKDKVFKTVIPRSTRVAEAPSYGQSILEYDRRSPAARAYNDLVEEIEERVQKQTW</sequence>
<dbReference type="RefSeq" id="WP_012544719.1">
    <property type="nucleotide sequence ID" value="NC_011295.1"/>
</dbReference>
<reference evidence="3" key="1">
    <citation type="submission" date="2008-08" db="EMBL/GenBank/DDBJ databases">
        <title>The complete genome sequence of Coprothermobacter proteolyticus strain ATCC 5245 / DSM 5265 / BT.</title>
        <authorList>
            <person name="Dodson R.J."/>
            <person name="Durkin A.S."/>
            <person name="Wu M."/>
            <person name="Eisen J."/>
            <person name="Sutton G."/>
        </authorList>
    </citation>
    <scope>NUCLEOTIDE SEQUENCE [LARGE SCALE GENOMIC DNA]</scope>
    <source>
        <strain evidence="3">ATCC 35245 / DSM 5265 / OCM 4 / BT</strain>
    </source>
</reference>